<dbReference type="OrthoDB" id="9804774at2"/>
<evidence type="ECO:0000256" key="2">
    <source>
        <dbReference type="ARBA" id="ARBA00023002"/>
    </source>
</evidence>
<dbReference type="PROSITE" id="PS00061">
    <property type="entry name" value="ADH_SHORT"/>
    <property type="match status" value="1"/>
</dbReference>
<dbReference type="NCBIfam" id="NF009464">
    <property type="entry name" value="PRK12824.1"/>
    <property type="match status" value="1"/>
</dbReference>
<dbReference type="EMBL" id="CP014671">
    <property type="protein sequence ID" value="ANX03052.1"/>
    <property type="molecule type" value="Genomic_DNA"/>
</dbReference>
<dbReference type="CDD" id="cd05333">
    <property type="entry name" value="BKR_SDR_c"/>
    <property type="match status" value="1"/>
</dbReference>
<protein>
    <submittedName>
        <fullName evidence="4">Beta-ketoacyl-ACP reductase</fullName>
    </submittedName>
</protein>
<dbReference type="Gene3D" id="3.40.50.720">
    <property type="entry name" value="NAD(P)-binding Rossmann-like Domain"/>
    <property type="match status" value="1"/>
</dbReference>
<dbReference type="Proteomes" id="UP000092952">
    <property type="component" value="Chromosome"/>
</dbReference>
<evidence type="ECO:0000313" key="4">
    <source>
        <dbReference type="EMBL" id="ANX03052.1"/>
    </source>
</evidence>
<dbReference type="NCBIfam" id="NF009466">
    <property type="entry name" value="PRK12826.1-2"/>
    <property type="match status" value="1"/>
</dbReference>
<dbReference type="PRINTS" id="PR00081">
    <property type="entry name" value="GDHRDH"/>
</dbReference>
<feature type="domain" description="Ketoreductase" evidence="3">
    <location>
        <begin position="6"/>
        <end position="186"/>
    </location>
</feature>
<dbReference type="NCBIfam" id="NF005559">
    <property type="entry name" value="PRK07231.1"/>
    <property type="match status" value="1"/>
</dbReference>
<dbReference type="KEGG" id="gbi:PG2T_01835"/>
<comment type="similarity">
    <text evidence="1">Belongs to the short-chain dehydrogenases/reductases (SDR) family.</text>
</comment>
<dbReference type="STRING" id="1810504.PG2T_01835"/>
<gene>
    <name evidence="4" type="ORF">PG2T_01835</name>
</gene>
<dbReference type="SMART" id="SM00822">
    <property type="entry name" value="PKS_KR"/>
    <property type="match status" value="1"/>
</dbReference>
<organism evidence="4 5">
    <name type="scientific">Immundisolibacter cernigliae</name>
    <dbReference type="NCBI Taxonomy" id="1810504"/>
    <lineage>
        <taxon>Bacteria</taxon>
        <taxon>Pseudomonadati</taxon>
        <taxon>Pseudomonadota</taxon>
        <taxon>Gammaproteobacteria</taxon>
        <taxon>Immundisolibacterales</taxon>
        <taxon>Immundisolibacteraceae</taxon>
        <taxon>Immundisolibacter</taxon>
    </lineage>
</organism>
<dbReference type="InterPro" id="IPR057326">
    <property type="entry name" value="KR_dom"/>
</dbReference>
<keyword evidence="2" id="KW-0560">Oxidoreductase</keyword>
<sequence length="246" mass="26331">MSQARQVAIVSGSSRGIGRAIALELARRGMAVVVNYRSAEAEAKAVAGEVRALGVDCLCLQADVADPDQARGLIGEVQAQWGRIDVLVNNAGITRDKTLRKLTDDDWLQVINTNLGSVYYCTSAVMPIMIEQNYGRIINISSYVGQAGNFGQANYGASKGGIIAFTKTAALELARYGITVNAIAPGFTETEMLSKVPPDVQDKIRARIPMGRFGKPQEVAKVVAFIATEADYITGQQINVNGGVYM</sequence>
<dbReference type="InterPro" id="IPR036291">
    <property type="entry name" value="NAD(P)-bd_dom_sf"/>
</dbReference>
<dbReference type="Pfam" id="PF13561">
    <property type="entry name" value="adh_short_C2"/>
    <property type="match status" value="1"/>
</dbReference>
<accession>A0A1B1YQN3</accession>
<dbReference type="InParanoid" id="A0A1B1YQN3"/>
<dbReference type="InterPro" id="IPR020904">
    <property type="entry name" value="Sc_DH/Rdtase_CS"/>
</dbReference>
<dbReference type="PANTHER" id="PTHR42879:SF2">
    <property type="entry name" value="3-OXOACYL-[ACYL-CARRIER-PROTEIN] REDUCTASE FABG"/>
    <property type="match status" value="1"/>
</dbReference>
<dbReference type="FunFam" id="3.40.50.720:FF:000173">
    <property type="entry name" value="3-oxoacyl-[acyl-carrier protein] reductase"/>
    <property type="match status" value="1"/>
</dbReference>
<dbReference type="SUPFAM" id="SSF51735">
    <property type="entry name" value="NAD(P)-binding Rossmann-fold domains"/>
    <property type="match status" value="1"/>
</dbReference>
<keyword evidence="5" id="KW-1185">Reference proteome</keyword>
<evidence type="ECO:0000259" key="3">
    <source>
        <dbReference type="SMART" id="SM00822"/>
    </source>
</evidence>
<dbReference type="RefSeq" id="WP_068802565.1">
    <property type="nucleotide sequence ID" value="NZ_CP014671.1"/>
</dbReference>
<reference evidence="5" key="1">
    <citation type="submission" date="2016-03" db="EMBL/GenBank/DDBJ databases">
        <title>Complete genome sequence of Solimmundus cernigliae, representing a novel lineage of polycyclic aromatic hydrocarbon degraders within the Gammaproteobacteria.</title>
        <authorList>
            <person name="Singleton D.R."/>
            <person name="Dickey A.N."/>
            <person name="Scholl E.H."/>
            <person name="Wright F.A."/>
            <person name="Aitken M.D."/>
        </authorList>
    </citation>
    <scope>NUCLEOTIDE SEQUENCE [LARGE SCALE GENOMIC DNA]</scope>
    <source>
        <strain evidence="5">TR3.2</strain>
    </source>
</reference>
<evidence type="ECO:0000313" key="5">
    <source>
        <dbReference type="Proteomes" id="UP000092952"/>
    </source>
</evidence>
<evidence type="ECO:0000256" key="1">
    <source>
        <dbReference type="ARBA" id="ARBA00006484"/>
    </source>
</evidence>
<dbReference type="GO" id="GO:0016491">
    <property type="term" value="F:oxidoreductase activity"/>
    <property type="evidence" value="ECO:0007669"/>
    <property type="project" value="UniProtKB-KW"/>
</dbReference>
<dbReference type="InterPro" id="IPR002347">
    <property type="entry name" value="SDR_fam"/>
</dbReference>
<proteinExistence type="inferred from homology"/>
<dbReference type="PRINTS" id="PR00080">
    <property type="entry name" value="SDRFAMILY"/>
</dbReference>
<name>A0A1B1YQN3_9GAMM</name>
<dbReference type="GO" id="GO:0032787">
    <property type="term" value="P:monocarboxylic acid metabolic process"/>
    <property type="evidence" value="ECO:0007669"/>
    <property type="project" value="UniProtKB-ARBA"/>
</dbReference>
<dbReference type="AlphaFoldDB" id="A0A1B1YQN3"/>
<dbReference type="InterPro" id="IPR050259">
    <property type="entry name" value="SDR"/>
</dbReference>
<dbReference type="PANTHER" id="PTHR42879">
    <property type="entry name" value="3-OXOACYL-(ACYL-CARRIER-PROTEIN) REDUCTASE"/>
    <property type="match status" value="1"/>
</dbReference>